<evidence type="ECO:0000256" key="2">
    <source>
        <dbReference type="ARBA" id="ARBA00022980"/>
    </source>
</evidence>
<proteinExistence type="inferred from homology"/>
<reference evidence="8 9" key="1">
    <citation type="submission" date="2021-02" db="EMBL/GenBank/DDBJ databases">
        <title>Genome assembly of Pseudopithomyces chartarum.</title>
        <authorList>
            <person name="Jauregui R."/>
            <person name="Singh J."/>
            <person name="Voisey C."/>
        </authorList>
    </citation>
    <scope>NUCLEOTIDE SEQUENCE [LARGE SCALE GENOMIC DNA]</scope>
    <source>
        <strain evidence="8 9">AGR01</strain>
    </source>
</reference>
<dbReference type="SUPFAM" id="SSF54211">
    <property type="entry name" value="Ribosomal protein S5 domain 2-like"/>
    <property type="match status" value="1"/>
</dbReference>
<feature type="region of interest" description="Disordered" evidence="7">
    <location>
        <begin position="45"/>
        <end position="90"/>
    </location>
</feature>
<evidence type="ECO:0000256" key="4">
    <source>
        <dbReference type="ARBA" id="ARBA00039318"/>
    </source>
</evidence>
<gene>
    <name evidence="8" type="ORF">GRF29_69g519418</name>
</gene>
<dbReference type="InterPro" id="IPR020568">
    <property type="entry name" value="Ribosomal_Su5_D2-typ_SF"/>
</dbReference>
<dbReference type="PROSITE" id="PS00360">
    <property type="entry name" value="RIBOSOMAL_S9"/>
    <property type="match status" value="1"/>
</dbReference>
<dbReference type="AlphaFoldDB" id="A0AAN6LZQ4"/>
<keyword evidence="3 6" id="KW-0687">Ribonucleoprotein</keyword>
<feature type="compositionally biased region" description="Basic and acidic residues" evidence="7">
    <location>
        <begin position="49"/>
        <end position="64"/>
    </location>
</feature>
<keyword evidence="9" id="KW-1185">Reference proteome</keyword>
<evidence type="ECO:0000313" key="8">
    <source>
        <dbReference type="EMBL" id="KAK3209037.1"/>
    </source>
</evidence>
<comment type="similarity">
    <text evidence="1 6">Belongs to the universal ribosomal protein uS9 family.</text>
</comment>
<keyword evidence="2 6" id="KW-0689">Ribosomal protein</keyword>
<dbReference type="FunFam" id="3.30.230.10:FF:000001">
    <property type="entry name" value="30S ribosomal protein S9"/>
    <property type="match status" value="1"/>
</dbReference>
<dbReference type="InterPro" id="IPR020574">
    <property type="entry name" value="Ribosomal_uS9_CS"/>
</dbReference>
<dbReference type="GO" id="GO:0006412">
    <property type="term" value="P:translation"/>
    <property type="evidence" value="ECO:0007669"/>
    <property type="project" value="InterPro"/>
</dbReference>
<dbReference type="Pfam" id="PF00380">
    <property type="entry name" value="Ribosomal_S9"/>
    <property type="match status" value="1"/>
</dbReference>
<dbReference type="InterPro" id="IPR023035">
    <property type="entry name" value="Ribosomal_uS9_bac/plastid"/>
</dbReference>
<evidence type="ECO:0000256" key="5">
    <source>
        <dbReference type="ARBA" id="ARBA00042623"/>
    </source>
</evidence>
<evidence type="ECO:0000256" key="1">
    <source>
        <dbReference type="ARBA" id="ARBA00005251"/>
    </source>
</evidence>
<dbReference type="Gene3D" id="3.30.230.10">
    <property type="match status" value="1"/>
</dbReference>
<organism evidence="8 9">
    <name type="scientific">Pseudopithomyces chartarum</name>
    <dbReference type="NCBI Taxonomy" id="1892770"/>
    <lineage>
        <taxon>Eukaryota</taxon>
        <taxon>Fungi</taxon>
        <taxon>Dikarya</taxon>
        <taxon>Ascomycota</taxon>
        <taxon>Pezizomycotina</taxon>
        <taxon>Dothideomycetes</taxon>
        <taxon>Pleosporomycetidae</taxon>
        <taxon>Pleosporales</taxon>
        <taxon>Massarineae</taxon>
        <taxon>Didymosphaeriaceae</taxon>
        <taxon>Pseudopithomyces</taxon>
    </lineage>
</organism>
<dbReference type="GO" id="GO:0005763">
    <property type="term" value="C:mitochondrial small ribosomal subunit"/>
    <property type="evidence" value="ECO:0007669"/>
    <property type="project" value="TreeGrafter"/>
</dbReference>
<protein>
    <recommendedName>
        <fullName evidence="4">Small ribosomal subunit protein uS9m</fullName>
    </recommendedName>
    <alternativeName>
        <fullName evidence="5">37S ribosomal protein S9, mitochondrial</fullName>
    </alternativeName>
</protein>
<dbReference type="Proteomes" id="UP001280581">
    <property type="component" value="Unassembled WGS sequence"/>
</dbReference>
<dbReference type="GO" id="GO:0003723">
    <property type="term" value="F:RNA binding"/>
    <property type="evidence" value="ECO:0007669"/>
    <property type="project" value="TreeGrafter"/>
</dbReference>
<feature type="compositionally biased region" description="Basic residues" evidence="7">
    <location>
        <begin position="318"/>
        <end position="337"/>
    </location>
</feature>
<dbReference type="NCBIfam" id="NF001099">
    <property type="entry name" value="PRK00132.1"/>
    <property type="match status" value="1"/>
</dbReference>
<feature type="compositionally biased region" description="Basic and acidic residues" evidence="7">
    <location>
        <begin position="77"/>
        <end position="90"/>
    </location>
</feature>
<comment type="caution">
    <text evidence="8">The sequence shown here is derived from an EMBL/GenBank/DDBJ whole genome shotgun (WGS) entry which is preliminary data.</text>
</comment>
<dbReference type="PANTHER" id="PTHR21569:SF1">
    <property type="entry name" value="SMALL RIBOSOMAL SUBUNIT PROTEIN US9M"/>
    <property type="match status" value="1"/>
</dbReference>
<evidence type="ECO:0000256" key="3">
    <source>
        <dbReference type="ARBA" id="ARBA00023274"/>
    </source>
</evidence>
<feature type="region of interest" description="Disordered" evidence="7">
    <location>
        <begin position="315"/>
        <end position="337"/>
    </location>
</feature>
<dbReference type="InterPro" id="IPR000754">
    <property type="entry name" value="Ribosomal_uS9"/>
</dbReference>
<evidence type="ECO:0000256" key="7">
    <source>
        <dbReference type="SAM" id="MobiDB-lite"/>
    </source>
</evidence>
<dbReference type="EMBL" id="WVTA01000006">
    <property type="protein sequence ID" value="KAK3209037.1"/>
    <property type="molecule type" value="Genomic_DNA"/>
</dbReference>
<evidence type="ECO:0000313" key="9">
    <source>
        <dbReference type="Proteomes" id="UP001280581"/>
    </source>
</evidence>
<dbReference type="PANTHER" id="PTHR21569">
    <property type="entry name" value="RIBOSOMAL PROTEIN S9"/>
    <property type="match status" value="1"/>
</dbReference>
<accession>A0AAN6LZQ4</accession>
<dbReference type="GO" id="GO:0003735">
    <property type="term" value="F:structural constituent of ribosome"/>
    <property type="evidence" value="ECO:0007669"/>
    <property type="project" value="InterPro"/>
</dbReference>
<dbReference type="InterPro" id="IPR014721">
    <property type="entry name" value="Ribsml_uS5_D2-typ_fold_subgr"/>
</dbReference>
<evidence type="ECO:0000256" key="6">
    <source>
        <dbReference type="RuleBase" id="RU003815"/>
    </source>
</evidence>
<sequence length="337" mass="37569">MVGGELSRTIWAAAEGLLSAPRPQCTRTIRHAQRNMRPATRFISTTHSRRAELTSEPSGTEHEPFSAAPEISFSDEAAERPGNSEKDKGEQDFLRTLRVVPASRSYFSAKPTFTDDFLNLSALFRSVATLPTISTTEAPRVAWKTIDQYRILTNEPVKTARYHRVLQILKRLNCVHPTLMPEQVRTAMRRYMKDSQPGDVVPAPQVIDEWGRAKGVGRRKTSSAVAWLVEGDGEVLVNGKSLSSYFGRLHHRESAVWALKATQRLDKYNVFGLVQGGGSTGQAEALTLAVAKALLVHEPALKPALRRAGTITRDPRKVERKKTGHVKARKMPTWVKR</sequence>
<name>A0AAN6LZQ4_9PLEO</name>